<dbReference type="AlphaFoldDB" id="A0A423NLV7"/>
<name>A0A423NLV7_9PSED</name>
<sequence length="93" mass="10552">MIHTQVTLSVSFPVFGSNYYQQHVVPRKAQTLVFNKDFDDLLMPAASNHFSNEVVGLNDQFRFLSDILATHLLDHEASVPARSRVQANARFFS</sequence>
<accession>A0A423NLV7</accession>
<reference evidence="1 2" key="1">
    <citation type="submission" date="2016-10" db="EMBL/GenBank/DDBJ databases">
        <title>Comparative genome analysis of multiple Pseudomonas spp. focuses on biocontrol and plant growth promoting traits.</title>
        <authorList>
            <person name="Tao X.-Y."/>
            <person name="Taylor C.G."/>
        </authorList>
    </citation>
    <scope>NUCLEOTIDE SEQUENCE [LARGE SCALE GENOMIC DNA]</scope>
    <source>
        <strain evidence="1 2">36B3</strain>
    </source>
</reference>
<dbReference type="EMBL" id="MOCA01000006">
    <property type="protein sequence ID" value="RON99242.1"/>
    <property type="molecule type" value="Genomic_DNA"/>
</dbReference>
<protein>
    <submittedName>
        <fullName evidence="1">Uncharacterized protein</fullName>
    </submittedName>
</protein>
<gene>
    <name evidence="1" type="ORF">BK674_17530</name>
</gene>
<proteinExistence type="predicted"/>
<comment type="caution">
    <text evidence="1">The sequence shown here is derived from an EMBL/GenBank/DDBJ whole genome shotgun (WGS) entry which is preliminary data.</text>
</comment>
<evidence type="ECO:0000313" key="1">
    <source>
        <dbReference type="EMBL" id="RON99242.1"/>
    </source>
</evidence>
<evidence type="ECO:0000313" key="2">
    <source>
        <dbReference type="Proteomes" id="UP000284207"/>
    </source>
</evidence>
<dbReference type="RefSeq" id="WP_071172799.1">
    <property type="nucleotide sequence ID" value="NZ_BSCP01000029.1"/>
</dbReference>
<dbReference type="Proteomes" id="UP000284207">
    <property type="component" value="Unassembled WGS sequence"/>
</dbReference>
<organism evidence="1 2">
    <name type="scientific">Pseudomonas moraviensis</name>
    <dbReference type="NCBI Taxonomy" id="321662"/>
    <lineage>
        <taxon>Bacteria</taxon>
        <taxon>Pseudomonadati</taxon>
        <taxon>Pseudomonadota</taxon>
        <taxon>Gammaproteobacteria</taxon>
        <taxon>Pseudomonadales</taxon>
        <taxon>Pseudomonadaceae</taxon>
        <taxon>Pseudomonas</taxon>
    </lineage>
</organism>